<keyword evidence="5 6" id="KW-0472">Membrane</keyword>
<accession>A0A9X3CGL3</accession>
<feature type="transmembrane region" description="Helical" evidence="6">
    <location>
        <begin position="51"/>
        <end position="69"/>
    </location>
</feature>
<evidence type="ECO:0000256" key="2">
    <source>
        <dbReference type="ARBA" id="ARBA00007375"/>
    </source>
</evidence>
<comment type="similarity">
    <text evidence="2">Belongs to the TMEM86 family.</text>
</comment>
<dbReference type="GO" id="GO:0016020">
    <property type="term" value="C:membrane"/>
    <property type="evidence" value="ECO:0007669"/>
    <property type="project" value="UniProtKB-SubCell"/>
</dbReference>
<dbReference type="EMBL" id="JAKRRX010000116">
    <property type="protein sequence ID" value="MCW8335468.1"/>
    <property type="molecule type" value="Genomic_DNA"/>
</dbReference>
<keyword evidence="4 6" id="KW-1133">Transmembrane helix</keyword>
<feature type="transmembrane region" description="Helical" evidence="6">
    <location>
        <begin position="101"/>
        <end position="120"/>
    </location>
</feature>
<evidence type="ECO:0000313" key="7">
    <source>
        <dbReference type="EMBL" id="MCW8335468.1"/>
    </source>
</evidence>
<name>A0A9X3CGL3_9VIBR</name>
<keyword evidence="8" id="KW-1185">Reference proteome</keyword>
<keyword evidence="3 6" id="KW-0812">Transmembrane</keyword>
<sequence>MWSWLSVALSGFISVNANQDNKNGQAMMFKTLSLLLLLAILYSQNQALTPASAWVGVGLVVSIFADILYQLKRYKRLCFASFITAQICFSKSFWLQLSTEMVWWLPAMLLASSVVMFFLLLPQIDRLIFPVAVMGLVLVQFAWAAGELWLLHQDAPSLAGFLGAISLSVSAGLLAIHDYRRAIWAGRYLISGTYLLALSLITASVAL</sequence>
<evidence type="ECO:0000313" key="8">
    <source>
        <dbReference type="Proteomes" id="UP001155586"/>
    </source>
</evidence>
<protein>
    <submittedName>
        <fullName evidence="7">Lysoplasmalogenase</fullName>
    </submittedName>
</protein>
<gene>
    <name evidence="7" type="ORF">MD483_16760</name>
</gene>
<dbReference type="RefSeq" id="WP_252028683.1">
    <property type="nucleotide sequence ID" value="NZ_JAKRRX010000116.1"/>
</dbReference>
<feature type="transmembrane region" description="Helical" evidence="6">
    <location>
        <begin position="188"/>
        <end position="206"/>
    </location>
</feature>
<dbReference type="Pfam" id="PF07947">
    <property type="entry name" value="YhhN"/>
    <property type="match status" value="1"/>
</dbReference>
<evidence type="ECO:0000256" key="3">
    <source>
        <dbReference type="ARBA" id="ARBA00022692"/>
    </source>
</evidence>
<feature type="transmembrane region" description="Helical" evidence="6">
    <location>
        <begin position="76"/>
        <end position="95"/>
    </location>
</feature>
<feature type="transmembrane region" description="Helical" evidence="6">
    <location>
        <begin position="158"/>
        <end position="176"/>
    </location>
</feature>
<evidence type="ECO:0000256" key="5">
    <source>
        <dbReference type="ARBA" id="ARBA00023136"/>
    </source>
</evidence>
<dbReference type="SUPFAM" id="SSF82866">
    <property type="entry name" value="Multidrug efflux transporter AcrB transmembrane domain"/>
    <property type="match status" value="1"/>
</dbReference>
<feature type="transmembrane region" description="Helical" evidence="6">
    <location>
        <begin position="127"/>
        <end position="146"/>
    </location>
</feature>
<dbReference type="PANTHER" id="PTHR31885:SF6">
    <property type="entry name" value="GH04784P"/>
    <property type="match status" value="1"/>
</dbReference>
<comment type="subcellular location">
    <subcellularLocation>
        <location evidence="1">Membrane</location>
        <topology evidence="1">Multi-pass membrane protein</topology>
    </subcellularLocation>
</comment>
<organism evidence="7 8">
    <name type="scientific">Vibrio paucivorans</name>
    <dbReference type="NCBI Taxonomy" id="2829489"/>
    <lineage>
        <taxon>Bacteria</taxon>
        <taxon>Pseudomonadati</taxon>
        <taxon>Pseudomonadota</taxon>
        <taxon>Gammaproteobacteria</taxon>
        <taxon>Vibrionales</taxon>
        <taxon>Vibrionaceae</taxon>
        <taxon>Vibrio</taxon>
    </lineage>
</organism>
<reference evidence="7" key="1">
    <citation type="submission" date="2022-02" db="EMBL/GenBank/DDBJ databases">
        <title>Vibrio sp. nov., a new bacterium isolated from Bohai sea, China.</title>
        <authorList>
            <person name="Yuan Y."/>
        </authorList>
    </citation>
    <scope>NUCLEOTIDE SEQUENCE</scope>
    <source>
        <strain evidence="7">DBSS07</strain>
    </source>
</reference>
<evidence type="ECO:0000256" key="1">
    <source>
        <dbReference type="ARBA" id="ARBA00004141"/>
    </source>
</evidence>
<evidence type="ECO:0000256" key="4">
    <source>
        <dbReference type="ARBA" id="ARBA00022989"/>
    </source>
</evidence>
<proteinExistence type="inferred from homology"/>
<dbReference type="GO" id="GO:0016787">
    <property type="term" value="F:hydrolase activity"/>
    <property type="evidence" value="ECO:0007669"/>
    <property type="project" value="TreeGrafter"/>
</dbReference>
<dbReference type="Proteomes" id="UP001155586">
    <property type="component" value="Unassembled WGS sequence"/>
</dbReference>
<evidence type="ECO:0000256" key="6">
    <source>
        <dbReference type="SAM" id="Phobius"/>
    </source>
</evidence>
<dbReference type="InterPro" id="IPR012506">
    <property type="entry name" value="TMEM86B-like"/>
</dbReference>
<dbReference type="PANTHER" id="PTHR31885">
    <property type="entry name" value="GH04784P"/>
    <property type="match status" value="1"/>
</dbReference>
<comment type="caution">
    <text evidence="7">The sequence shown here is derived from an EMBL/GenBank/DDBJ whole genome shotgun (WGS) entry which is preliminary data.</text>
</comment>
<dbReference type="AlphaFoldDB" id="A0A9X3CGL3"/>